<organism evidence="2">
    <name type="scientific">Neisseria gonorrhoeae</name>
    <dbReference type="NCBI Taxonomy" id="485"/>
    <lineage>
        <taxon>Bacteria</taxon>
        <taxon>Pseudomonadati</taxon>
        <taxon>Pseudomonadota</taxon>
        <taxon>Betaproteobacteria</taxon>
        <taxon>Neisseriales</taxon>
        <taxon>Neisseriaceae</taxon>
        <taxon>Neisseria</taxon>
    </lineage>
</organism>
<dbReference type="GO" id="GO:0006281">
    <property type="term" value="P:DNA repair"/>
    <property type="evidence" value="ECO:0007669"/>
    <property type="project" value="InterPro"/>
</dbReference>
<keyword evidence="2" id="KW-0378">Hydrolase</keyword>
<dbReference type="InterPro" id="IPR005135">
    <property type="entry name" value="Endo/exonuclease/phosphatase"/>
</dbReference>
<dbReference type="EMBL" id="UGRI01000001">
    <property type="protein sequence ID" value="SUA20052.1"/>
    <property type="molecule type" value="Genomic_DNA"/>
</dbReference>
<dbReference type="PANTHER" id="PTHR43250:SF2">
    <property type="entry name" value="EXODEOXYRIBONUCLEASE III"/>
    <property type="match status" value="1"/>
</dbReference>
<accession>A0A378VUK0</accession>
<proteinExistence type="predicted"/>
<sequence>MTDSLRQVHPEGAFYTWFDYRGAMFQRKLGLRIDHILVTSEMAAVLKDVRIDLETRALERPSDHAPVAAEFDL</sequence>
<feature type="domain" description="Endonuclease/exonuclease/phosphatase" evidence="1">
    <location>
        <begin position="12"/>
        <end position="64"/>
    </location>
</feature>
<name>A0A378VUK0_NEIGO</name>
<dbReference type="InterPro" id="IPR037493">
    <property type="entry name" value="ExoIII-like"/>
</dbReference>
<dbReference type="InterPro" id="IPR036691">
    <property type="entry name" value="Endo/exonu/phosph_ase_sf"/>
</dbReference>
<dbReference type="Pfam" id="PF03372">
    <property type="entry name" value="Exo_endo_phos"/>
    <property type="match status" value="1"/>
</dbReference>
<dbReference type="Gene3D" id="3.60.10.10">
    <property type="entry name" value="Endonuclease/exonuclease/phosphatase"/>
    <property type="match status" value="1"/>
</dbReference>
<evidence type="ECO:0000259" key="1">
    <source>
        <dbReference type="Pfam" id="PF03372"/>
    </source>
</evidence>
<evidence type="ECO:0000313" key="2">
    <source>
        <dbReference type="EMBL" id="SUA20052.1"/>
    </source>
</evidence>
<dbReference type="EC" id="3.1.11.2" evidence="2"/>
<dbReference type="GO" id="GO:0008311">
    <property type="term" value="F:double-stranded DNA 3'-5' DNA exonuclease activity"/>
    <property type="evidence" value="ECO:0007669"/>
    <property type="project" value="UniProtKB-EC"/>
</dbReference>
<protein>
    <submittedName>
        <fullName evidence="2">Exodeoxyribonuclease III</fullName>
        <ecNumber evidence="2">3.1.11.2</ecNumber>
    </submittedName>
</protein>
<dbReference type="SUPFAM" id="SSF56219">
    <property type="entry name" value="DNase I-like"/>
    <property type="match status" value="1"/>
</dbReference>
<gene>
    <name evidence="2" type="primary">xthA_2</name>
    <name evidence="2" type="ORF">NCTC11421_00130</name>
</gene>
<dbReference type="AlphaFoldDB" id="A0A378VUK0"/>
<reference evidence="2" key="1">
    <citation type="submission" date="2018-06" db="EMBL/GenBank/DDBJ databases">
        <authorList>
            <consortium name="Pathogen Informatics"/>
            <person name="Doyle S."/>
        </authorList>
    </citation>
    <scope>NUCLEOTIDE SEQUENCE [LARGE SCALE GENOMIC DNA]</scope>
    <source>
        <strain evidence="2">NCTC11421</strain>
    </source>
</reference>
<dbReference type="PANTHER" id="PTHR43250">
    <property type="entry name" value="EXODEOXYRIBONUCLEASE III"/>
    <property type="match status" value="1"/>
</dbReference>